<gene>
    <name evidence="3" type="ORF">M407DRAFT_29986</name>
</gene>
<feature type="transmembrane region" description="Helical" evidence="2">
    <location>
        <begin position="357"/>
        <end position="376"/>
    </location>
</feature>
<accession>A0A0C3Q933</accession>
<dbReference type="HOGENOM" id="CLU_718031_0_0_1"/>
<feature type="compositionally biased region" description="Polar residues" evidence="1">
    <location>
        <begin position="7"/>
        <end position="21"/>
    </location>
</feature>
<protein>
    <submittedName>
        <fullName evidence="3">Uncharacterized protein</fullName>
    </submittedName>
</protein>
<dbReference type="AlphaFoldDB" id="A0A0C3Q933"/>
<keyword evidence="4" id="KW-1185">Reference proteome</keyword>
<feature type="compositionally biased region" description="Acidic residues" evidence="1">
    <location>
        <begin position="89"/>
        <end position="98"/>
    </location>
</feature>
<reference evidence="4" key="2">
    <citation type="submission" date="2015-01" db="EMBL/GenBank/DDBJ databases">
        <title>Evolutionary Origins and Diversification of the Mycorrhizal Mutualists.</title>
        <authorList>
            <consortium name="DOE Joint Genome Institute"/>
            <consortium name="Mycorrhizal Genomics Consortium"/>
            <person name="Kohler A."/>
            <person name="Kuo A."/>
            <person name="Nagy L.G."/>
            <person name="Floudas D."/>
            <person name="Copeland A."/>
            <person name="Barry K.W."/>
            <person name="Cichocki N."/>
            <person name="Veneault-Fourrey C."/>
            <person name="LaButti K."/>
            <person name="Lindquist E.A."/>
            <person name="Lipzen A."/>
            <person name="Lundell T."/>
            <person name="Morin E."/>
            <person name="Murat C."/>
            <person name="Riley R."/>
            <person name="Ohm R."/>
            <person name="Sun H."/>
            <person name="Tunlid A."/>
            <person name="Henrissat B."/>
            <person name="Grigoriev I.V."/>
            <person name="Hibbett D.S."/>
            <person name="Martin F."/>
        </authorList>
    </citation>
    <scope>NUCLEOTIDE SEQUENCE [LARGE SCALE GENOMIC DNA]</scope>
    <source>
        <strain evidence="4">MUT 4182</strain>
    </source>
</reference>
<evidence type="ECO:0000256" key="2">
    <source>
        <dbReference type="SAM" id="Phobius"/>
    </source>
</evidence>
<sequence length="385" mass="42018">MRKRSTGAKSAPTSPINSLTPVGSRIDLVAYAEKARLARSGSVGDAMHTLRNQQWVGQSSPAGPKFAAGGHFFPSRPQYNNADVQYASPDEESQDEADTVSFSGRKMARGSARSRSNPAGGALDITVDATPALSRRPSEATLRPHSIQTTPQPEQVMETVPLPATTSPDSDIDQKTISILYSLRYLAAIPVIQTAVSNLWLALFAKASVSQTRHGLICLWAIVTAFSLVNLTTDLLRRWLYNCRYPPFPHILIRLLALQLGILFPSIHLGLAMLNPNPTDRASNQAVVAWCFLATTITMIGEAIRPWTNAVTACEDPPEHKNTLSEKQHMDSTFTTDGPLRSNAPLRFHSTRLRNSVGGPLFPTIFAYFVTSWVLLLTESSNLGL</sequence>
<reference evidence="3 4" key="1">
    <citation type="submission" date="2014-04" db="EMBL/GenBank/DDBJ databases">
        <authorList>
            <consortium name="DOE Joint Genome Institute"/>
            <person name="Kuo A."/>
            <person name="Girlanda M."/>
            <person name="Perotto S."/>
            <person name="Kohler A."/>
            <person name="Nagy L.G."/>
            <person name="Floudas D."/>
            <person name="Copeland A."/>
            <person name="Barry K.W."/>
            <person name="Cichocki N."/>
            <person name="Veneault-Fourrey C."/>
            <person name="LaButti K."/>
            <person name="Lindquist E.A."/>
            <person name="Lipzen A."/>
            <person name="Lundell T."/>
            <person name="Morin E."/>
            <person name="Murat C."/>
            <person name="Sun H."/>
            <person name="Tunlid A."/>
            <person name="Henrissat B."/>
            <person name="Grigoriev I.V."/>
            <person name="Hibbett D.S."/>
            <person name="Martin F."/>
            <person name="Nordberg H.P."/>
            <person name="Cantor M.N."/>
            <person name="Hua S.X."/>
        </authorList>
    </citation>
    <scope>NUCLEOTIDE SEQUENCE [LARGE SCALE GENOMIC DNA]</scope>
    <source>
        <strain evidence="3 4">MUT 4182</strain>
    </source>
</reference>
<dbReference type="PANTHER" id="PTHR28147">
    <property type="entry name" value="N-GLYCOSYLATION PROTEIN EOS1"/>
    <property type="match status" value="1"/>
</dbReference>
<feature type="transmembrane region" description="Helical" evidence="2">
    <location>
        <begin position="185"/>
        <end position="205"/>
    </location>
</feature>
<dbReference type="InterPro" id="IPR021100">
    <property type="entry name" value="N-glycosylation_EOS1"/>
</dbReference>
<organism evidence="3 4">
    <name type="scientific">Tulasnella calospora MUT 4182</name>
    <dbReference type="NCBI Taxonomy" id="1051891"/>
    <lineage>
        <taxon>Eukaryota</taxon>
        <taxon>Fungi</taxon>
        <taxon>Dikarya</taxon>
        <taxon>Basidiomycota</taxon>
        <taxon>Agaricomycotina</taxon>
        <taxon>Agaricomycetes</taxon>
        <taxon>Cantharellales</taxon>
        <taxon>Tulasnellaceae</taxon>
        <taxon>Tulasnella</taxon>
    </lineage>
</organism>
<dbReference type="OrthoDB" id="3226225at2759"/>
<dbReference type="GO" id="GO:0005789">
    <property type="term" value="C:endoplasmic reticulum membrane"/>
    <property type="evidence" value="ECO:0007669"/>
    <property type="project" value="InterPro"/>
</dbReference>
<dbReference type="Proteomes" id="UP000054248">
    <property type="component" value="Unassembled WGS sequence"/>
</dbReference>
<feature type="region of interest" description="Disordered" evidence="1">
    <location>
        <begin position="1"/>
        <end position="21"/>
    </location>
</feature>
<feature type="compositionally biased region" description="Basic and acidic residues" evidence="1">
    <location>
        <begin position="318"/>
        <end position="330"/>
    </location>
</feature>
<name>A0A0C3Q933_9AGAM</name>
<dbReference type="Pfam" id="PF12326">
    <property type="entry name" value="EOS1"/>
    <property type="match status" value="1"/>
</dbReference>
<feature type="transmembrane region" description="Helical" evidence="2">
    <location>
        <begin position="286"/>
        <end position="304"/>
    </location>
</feature>
<feature type="transmembrane region" description="Helical" evidence="2">
    <location>
        <begin position="211"/>
        <end position="231"/>
    </location>
</feature>
<dbReference type="GO" id="GO:0006487">
    <property type="term" value="P:protein N-linked glycosylation"/>
    <property type="evidence" value="ECO:0007669"/>
    <property type="project" value="TreeGrafter"/>
</dbReference>
<keyword evidence="2" id="KW-1133">Transmembrane helix</keyword>
<feature type="transmembrane region" description="Helical" evidence="2">
    <location>
        <begin position="251"/>
        <end position="274"/>
    </location>
</feature>
<dbReference type="EMBL" id="KN823177">
    <property type="protein sequence ID" value="KIO20354.1"/>
    <property type="molecule type" value="Genomic_DNA"/>
</dbReference>
<dbReference type="PANTHER" id="PTHR28147:SF1">
    <property type="entry name" value="N-GLYCOSYLATION PROTEIN EOS1"/>
    <property type="match status" value="1"/>
</dbReference>
<evidence type="ECO:0000256" key="1">
    <source>
        <dbReference type="SAM" id="MobiDB-lite"/>
    </source>
</evidence>
<evidence type="ECO:0000313" key="4">
    <source>
        <dbReference type="Proteomes" id="UP000054248"/>
    </source>
</evidence>
<keyword evidence="2" id="KW-0472">Membrane</keyword>
<dbReference type="GO" id="GO:0034599">
    <property type="term" value="P:cellular response to oxidative stress"/>
    <property type="evidence" value="ECO:0007669"/>
    <property type="project" value="InterPro"/>
</dbReference>
<evidence type="ECO:0000313" key="3">
    <source>
        <dbReference type="EMBL" id="KIO20354.1"/>
    </source>
</evidence>
<keyword evidence="2" id="KW-0812">Transmembrane</keyword>
<feature type="region of interest" description="Disordered" evidence="1">
    <location>
        <begin position="56"/>
        <end position="154"/>
    </location>
</feature>
<feature type="region of interest" description="Disordered" evidence="1">
    <location>
        <begin position="318"/>
        <end position="338"/>
    </location>
</feature>
<proteinExistence type="predicted"/>